<dbReference type="EMBL" id="QKYT01000644">
    <property type="protein sequence ID" value="RIA82646.1"/>
    <property type="molecule type" value="Genomic_DNA"/>
</dbReference>
<keyword evidence="1" id="KW-0812">Transmembrane</keyword>
<keyword evidence="1" id="KW-0472">Membrane</keyword>
<evidence type="ECO:0000313" key="3">
    <source>
        <dbReference type="Proteomes" id="UP000265703"/>
    </source>
</evidence>
<dbReference type="AlphaFoldDB" id="A0A397SD69"/>
<accession>A0A397SD69</accession>
<evidence type="ECO:0008006" key="4">
    <source>
        <dbReference type="Google" id="ProtNLM"/>
    </source>
</evidence>
<protein>
    <recommendedName>
        <fullName evidence="4">Sequence orphan</fullName>
    </recommendedName>
</protein>
<keyword evidence="3" id="KW-1185">Reference proteome</keyword>
<sequence length="417" mass="47406">MIYLVYIYFIMIFSHINFSLLFLVIFLLNLVKSSCYEHPDPLNYFHVERIPCPYTINLDSQDTHINYGENMFNITFYCNDNDLILCNKAKKTFEMAGQIISETLILNTKIDVNATFFDLCGTDKEQCKNISFRRIIGAAGPARSIILRDDDGVDRLYPQSLVKQFRFKNHPEYGQFDINAKFNSKVDYWFIEDNLSIGKNQIDFLYVVLHEFIHGLGFLSSWDNKNGFASGWEDYMNDRPEALTPEISISSSDATRQFKFNGFLESAFDRYMIHIPTGNKTSAFTGELNKFQEIVGVNFQNEVDFVTKFHNSPQYQIAKTMMSFAVSPNTLGFLPRGATKADDAIILETSLQPYQQGSSVSHVDLKTYNNTGDFLMKFLADHGANLDNLIAARIGNNNGGHNAAIGPKLKLVLETLG</sequence>
<dbReference type="STRING" id="658196.A0A397SD69"/>
<gene>
    <name evidence="2" type="ORF">C1645_729141</name>
</gene>
<comment type="caution">
    <text evidence="2">The sequence shown here is derived from an EMBL/GenBank/DDBJ whole genome shotgun (WGS) entry which is preliminary data.</text>
</comment>
<dbReference type="OrthoDB" id="73465at2759"/>
<name>A0A397SD69_9GLOM</name>
<organism evidence="2 3">
    <name type="scientific">Glomus cerebriforme</name>
    <dbReference type="NCBI Taxonomy" id="658196"/>
    <lineage>
        <taxon>Eukaryota</taxon>
        <taxon>Fungi</taxon>
        <taxon>Fungi incertae sedis</taxon>
        <taxon>Mucoromycota</taxon>
        <taxon>Glomeromycotina</taxon>
        <taxon>Glomeromycetes</taxon>
        <taxon>Glomerales</taxon>
        <taxon>Glomeraceae</taxon>
        <taxon>Glomus</taxon>
    </lineage>
</organism>
<evidence type="ECO:0000313" key="2">
    <source>
        <dbReference type="EMBL" id="RIA82646.1"/>
    </source>
</evidence>
<feature type="transmembrane region" description="Helical" evidence="1">
    <location>
        <begin position="6"/>
        <end position="28"/>
    </location>
</feature>
<evidence type="ECO:0000256" key="1">
    <source>
        <dbReference type="SAM" id="Phobius"/>
    </source>
</evidence>
<keyword evidence="1" id="KW-1133">Transmembrane helix</keyword>
<proteinExistence type="predicted"/>
<dbReference type="Proteomes" id="UP000265703">
    <property type="component" value="Unassembled WGS sequence"/>
</dbReference>
<reference evidence="2 3" key="1">
    <citation type="submission" date="2018-06" db="EMBL/GenBank/DDBJ databases">
        <title>Comparative genomics reveals the genomic features of Rhizophagus irregularis, R. cerebriforme, R. diaphanum and Gigaspora rosea, and their symbiotic lifestyle signature.</title>
        <authorList>
            <person name="Morin E."/>
            <person name="San Clemente H."/>
            <person name="Chen E.C.H."/>
            <person name="De La Providencia I."/>
            <person name="Hainaut M."/>
            <person name="Kuo A."/>
            <person name="Kohler A."/>
            <person name="Murat C."/>
            <person name="Tang N."/>
            <person name="Roy S."/>
            <person name="Loubradou J."/>
            <person name="Henrissat B."/>
            <person name="Grigoriev I.V."/>
            <person name="Corradi N."/>
            <person name="Roux C."/>
            <person name="Martin F.M."/>
        </authorList>
    </citation>
    <scope>NUCLEOTIDE SEQUENCE [LARGE SCALE GENOMIC DNA]</scope>
    <source>
        <strain evidence="2 3">DAOM 227022</strain>
    </source>
</reference>